<reference evidence="3" key="1">
    <citation type="submission" date="2023-04" db="EMBL/GenBank/DDBJ databases">
        <authorList>
            <person name="Vijverberg K."/>
            <person name="Xiong W."/>
            <person name="Schranz E."/>
        </authorList>
    </citation>
    <scope>NUCLEOTIDE SEQUENCE</scope>
</reference>
<keyword evidence="4" id="KW-1185">Reference proteome</keyword>
<dbReference type="Proteomes" id="UP001177003">
    <property type="component" value="Chromosome 9"/>
</dbReference>
<gene>
    <name evidence="3" type="ORF">LSALG_LOCUS42754</name>
</gene>
<feature type="compositionally biased region" description="Basic and acidic residues" evidence="1">
    <location>
        <begin position="281"/>
        <end position="294"/>
    </location>
</feature>
<evidence type="ECO:0000313" key="3">
    <source>
        <dbReference type="EMBL" id="CAI9304374.1"/>
    </source>
</evidence>
<sequence>MVYVMWQIKPKNEAFDVSSTYVGGLTWFSIKLHHYGKFTKLLDIKYIRDEVGYADYVDINEFYVHELDVIMLELGYPDLRMNEVNVSNSPVIYYHFKIPNGEFQFSLRALRNDQDVINLSKYIPHNKLIEIYTEHGKTNLLTYFMSPNAKGKVVIEELPEYDVQETKVHVESSLGNMNHVNDEHIDDIDELEKKTCDQDAATGKGSTSKIIDNIDDATTSVLNNNGVEGSTSKNVDNIHDARTGVMDNEGVKGCYKPSRDDMNGVQNEDDDAEYEDMILNSKDDEAPEKLKHSEDDDEEDYTMDQGKNTQDVDVDVEDIILNVDSDMEGGVCINDVHVGNEPKDMGVINNEE</sequence>
<dbReference type="EMBL" id="OX465085">
    <property type="protein sequence ID" value="CAI9304374.1"/>
    <property type="molecule type" value="Genomic_DNA"/>
</dbReference>
<proteinExistence type="predicted"/>
<protein>
    <recommendedName>
        <fullName evidence="2">PB1-like domain-containing protein</fullName>
    </recommendedName>
</protein>
<dbReference type="InterPro" id="IPR058594">
    <property type="entry name" value="PB1-like_dom_pln"/>
</dbReference>
<accession>A0AA36EQ51</accession>
<dbReference type="AlphaFoldDB" id="A0AA36EQ51"/>
<evidence type="ECO:0000313" key="4">
    <source>
        <dbReference type="Proteomes" id="UP001177003"/>
    </source>
</evidence>
<evidence type="ECO:0000256" key="1">
    <source>
        <dbReference type="SAM" id="MobiDB-lite"/>
    </source>
</evidence>
<name>A0AA36EQ51_LACSI</name>
<organism evidence="3 4">
    <name type="scientific">Lactuca saligna</name>
    <name type="common">Willowleaf lettuce</name>
    <dbReference type="NCBI Taxonomy" id="75948"/>
    <lineage>
        <taxon>Eukaryota</taxon>
        <taxon>Viridiplantae</taxon>
        <taxon>Streptophyta</taxon>
        <taxon>Embryophyta</taxon>
        <taxon>Tracheophyta</taxon>
        <taxon>Spermatophyta</taxon>
        <taxon>Magnoliopsida</taxon>
        <taxon>eudicotyledons</taxon>
        <taxon>Gunneridae</taxon>
        <taxon>Pentapetalae</taxon>
        <taxon>asterids</taxon>
        <taxon>campanulids</taxon>
        <taxon>Asterales</taxon>
        <taxon>Asteraceae</taxon>
        <taxon>Cichorioideae</taxon>
        <taxon>Cichorieae</taxon>
        <taxon>Lactucinae</taxon>
        <taxon>Lactuca</taxon>
    </lineage>
</organism>
<evidence type="ECO:0000259" key="2">
    <source>
        <dbReference type="Pfam" id="PF26130"/>
    </source>
</evidence>
<dbReference type="Pfam" id="PF26130">
    <property type="entry name" value="PB1-like"/>
    <property type="match status" value="1"/>
</dbReference>
<feature type="domain" description="PB1-like" evidence="2">
    <location>
        <begin position="28"/>
        <end position="135"/>
    </location>
</feature>
<feature type="region of interest" description="Disordered" evidence="1">
    <location>
        <begin position="279"/>
        <end position="313"/>
    </location>
</feature>